<comment type="subcellular location">
    <subcellularLocation>
        <location evidence="1">Cell membrane</location>
        <topology evidence="1">Multi-pass membrane protein</topology>
    </subcellularLocation>
</comment>
<evidence type="ECO:0000256" key="3">
    <source>
        <dbReference type="ARBA" id="ARBA00022989"/>
    </source>
</evidence>
<evidence type="ECO:0000256" key="6">
    <source>
        <dbReference type="SAM" id="Phobius"/>
    </source>
</evidence>
<feature type="transmembrane region" description="Helical" evidence="6">
    <location>
        <begin position="228"/>
        <end position="249"/>
    </location>
</feature>
<evidence type="ECO:0000256" key="1">
    <source>
        <dbReference type="ARBA" id="ARBA00004651"/>
    </source>
</evidence>
<feature type="transmembrane region" description="Helical" evidence="6">
    <location>
        <begin position="307"/>
        <end position="328"/>
    </location>
</feature>
<feature type="region of interest" description="Disordered" evidence="5">
    <location>
        <begin position="515"/>
        <end position="536"/>
    </location>
</feature>
<sequence>MGTPQRHPHPPRGGLKLLLFVMCLALALVIGAGSSLSLALPDIATATGANQTQLTWVVNAYALVFAALLLPVGIAADRFGRRSALLLGLALFAAASFTSGLVDDPGGLIALRGVAGVGAAAVMPATLSVLVDAYPEDEQSRAVSVWAGVSGAGALVGILAAGVLLDQFWWGSVQVVYGVAAGLTVIACAAVVPPSNNPDLALDVPGGLLSLGGLAGIVFAVIEGPERGWTSAPVVVGALAGGALLALFVWHELRTHEPMLDVRLFTSPFLATGSLIVFLQFFAAFGFFFLAPQWLQYVHRLDSLETALWLLPVAVGIGPASAAGPALLEKLGPGRLAGLGMALMAMATGALAAQAGGGQALWVFAATLIVFGFGFGLAITPGTTLIIGGLPDDRRTLSAAVNDVTREVGGALGGAVAASVLIAVYAQDLSTGLADSRIPASAEQTAEDGVAQALAISGDLGRDGAQLMSTAVEAFANGYGTALWVATSALLVGAAASVLGARRKTHPTKVARYPAAGQVPCRPTQTREGSQPLSPR</sequence>
<protein>
    <submittedName>
        <fullName evidence="8">EmrB/QacA subfamily drug resistance transporter</fullName>
    </submittedName>
</protein>
<feature type="compositionally biased region" description="Polar residues" evidence="5">
    <location>
        <begin position="523"/>
        <end position="536"/>
    </location>
</feature>
<feature type="transmembrane region" description="Helical" evidence="6">
    <location>
        <begin position="204"/>
        <end position="222"/>
    </location>
</feature>
<dbReference type="PANTHER" id="PTHR42718:SF42">
    <property type="entry name" value="EXPORT PROTEIN"/>
    <property type="match status" value="1"/>
</dbReference>
<feature type="domain" description="Major facilitator superfamily (MFS) profile" evidence="7">
    <location>
        <begin position="18"/>
        <end position="505"/>
    </location>
</feature>
<dbReference type="CDD" id="cd17321">
    <property type="entry name" value="MFS_MMR_MDR_like"/>
    <property type="match status" value="1"/>
</dbReference>
<keyword evidence="3 6" id="KW-1133">Transmembrane helix</keyword>
<gene>
    <name evidence="8" type="ORF">BKA05_003071</name>
</gene>
<dbReference type="SUPFAM" id="SSF103473">
    <property type="entry name" value="MFS general substrate transporter"/>
    <property type="match status" value="1"/>
</dbReference>
<feature type="transmembrane region" description="Helical" evidence="6">
    <location>
        <begin position="83"/>
        <end position="102"/>
    </location>
</feature>
<dbReference type="Proteomes" id="UP000537326">
    <property type="component" value="Unassembled WGS sequence"/>
</dbReference>
<evidence type="ECO:0000256" key="5">
    <source>
        <dbReference type="SAM" id="MobiDB-lite"/>
    </source>
</evidence>
<dbReference type="PANTHER" id="PTHR42718">
    <property type="entry name" value="MAJOR FACILITATOR SUPERFAMILY MULTIDRUG TRANSPORTER MFSC"/>
    <property type="match status" value="1"/>
</dbReference>
<feature type="transmembrane region" description="Helical" evidence="6">
    <location>
        <begin position="408"/>
        <end position="426"/>
    </location>
</feature>
<dbReference type="InterPro" id="IPR011701">
    <property type="entry name" value="MFS"/>
</dbReference>
<dbReference type="RefSeq" id="WP_179532234.1">
    <property type="nucleotide sequence ID" value="NZ_BAAAPP010000006.1"/>
</dbReference>
<dbReference type="PROSITE" id="PS00216">
    <property type="entry name" value="SUGAR_TRANSPORT_1"/>
    <property type="match status" value="1"/>
</dbReference>
<dbReference type="Pfam" id="PF07690">
    <property type="entry name" value="MFS_1"/>
    <property type="match status" value="1"/>
</dbReference>
<evidence type="ECO:0000313" key="8">
    <source>
        <dbReference type="EMBL" id="NYI11556.1"/>
    </source>
</evidence>
<dbReference type="GO" id="GO:0005886">
    <property type="term" value="C:plasma membrane"/>
    <property type="evidence" value="ECO:0007669"/>
    <property type="project" value="UniProtKB-SubCell"/>
</dbReference>
<evidence type="ECO:0000256" key="4">
    <source>
        <dbReference type="ARBA" id="ARBA00023136"/>
    </source>
</evidence>
<feature type="transmembrane region" description="Helical" evidence="6">
    <location>
        <begin position="171"/>
        <end position="192"/>
    </location>
</feature>
<evidence type="ECO:0000313" key="9">
    <source>
        <dbReference type="Proteomes" id="UP000537326"/>
    </source>
</evidence>
<dbReference type="InterPro" id="IPR020846">
    <property type="entry name" value="MFS_dom"/>
</dbReference>
<dbReference type="EMBL" id="JACBZI010000001">
    <property type="protein sequence ID" value="NYI11556.1"/>
    <property type="molecule type" value="Genomic_DNA"/>
</dbReference>
<name>A0A7Y9YG24_9ACTN</name>
<feature type="transmembrane region" description="Helical" evidence="6">
    <location>
        <begin position="143"/>
        <end position="165"/>
    </location>
</feature>
<dbReference type="AlphaFoldDB" id="A0A7Y9YG24"/>
<accession>A0A7Y9YG24</accession>
<evidence type="ECO:0000259" key="7">
    <source>
        <dbReference type="PROSITE" id="PS50850"/>
    </source>
</evidence>
<feature type="transmembrane region" description="Helical" evidence="6">
    <location>
        <begin position="482"/>
        <end position="501"/>
    </location>
</feature>
<feature type="transmembrane region" description="Helical" evidence="6">
    <location>
        <begin position="108"/>
        <end position="131"/>
    </location>
</feature>
<keyword evidence="4 6" id="KW-0472">Membrane</keyword>
<feature type="transmembrane region" description="Helical" evidence="6">
    <location>
        <begin position="55"/>
        <end position="76"/>
    </location>
</feature>
<comment type="caution">
    <text evidence="8">The sequence shown here is derived from an EMBL/GenBank/DDBJ whole genome shotgun (WGS) entry which is preliminary data.</text>
</comment>
<dbReference type="GO" id="GO:0022857">
    <property type="term" value="F:transmembrane transporter activity"/>
    <property type="evidence" value="ECO:0007669"/>
    <property type="project" value="InterPro"/>
</dbReference>
<feature type="transmembrane region" description="Helical" evidence="6">
    <location>
        <begin position="335"/>
        <end position="355"/>
    </location>
</feature>
<dbReference type="Gene3D" id="1.20.1250.20">
    <property type="entry name" value="MFS general substrate transporter like domains"/>
    <property type="match status" value="2"/>
</dbReference>
<feature type="transmembrane region" description="Helical" evidence="6">
    <location>
        <begin position="361"/>
        <end position="387"/>
    </location>
</feature>
<dbReference type="InterPro" id="IPR036259">
    <property type="entry name" value="MFS_trans_sf"/>
</dbReference>
<dbReference type="InterPro" id="IPR005829">
    <property type="entry name" value="Sugar_transporter_CS"/>
</dbReference>
<keyword evidence="9" id="KW-1185">Reference proteome</keyword>
<dbReference type="PROSITE" id="PS50850">
    <property type="entry name" value="MFS"/>
    <property type="match status" value="1"/>
</dbReference>
<organism evidence="8 9">
    <name type="scientific">Nocardioides marinus</name>
    <dbReference type="NCBI Taxonomy" id="374514"/>
    <lineage>
        <taxon>Bacteria</taxon>
        <taxon>Bacillati</taxon>
        <taxon>Actinomycetota</taxon>
        <taxon>Actinomycetes</taxon>
        <taxon>Propionibacteriales</taxon>
        <taxon>Nocardioidaceae</taxon>
        <taxon>Nocardioides</taxon>
    </lineage>
</organism>
<keyword evidence="2 6" id="KW-0812">Transmembrane</keyword>
<feature type="transmembrane region" description="Helical" evidence="6">
    <location>
        <begin position="269"/>
        <end position="295"/>
    </location>
</feature>
<reference evidence="8 9" key="1">
    <citation type="submission" date="2020-07" db="EMBL/GenBank/DDBJ databases">
        <title>Sequencing the genomes of 1000 actinobacteria strains.</title>
        <authorList>
            <person name="Klenk H.-P."/>
        </authorList>
    </citation>
    <scope>NUCLEOTIDE SEQUENCE [LARGE SCALE GENOMIC DNA]</scope>
    <source>
        <strain evidence="8 9">DSM 18248</strain>
    </source>
</reference>
<evidence type="ECO:0000256" key="2">
    <source>
        <dbReference type="ARBA" id="ARBA00022692"/>
    </source>
</evidence>
<proteinExistence type="predicted"/>